<dbReference type="Pfam" id="PF02811">
    <property type="entry name" value="PHP"/>
    <property type="match status" value="1"/>
</dbReference>
<dbReference type="InterPro" id="IPR016195">
    <property type="entry name" value="Pol/histidinol_Pase-like"/>
</dbReference>
<dbReference type="STRING" id="48256.CLHUN_19140"/>
<dbReference type="SUPFAM" id="SSF89550">
    <property type="entry name" value="PHP domain-like"/>
    <property type="match status" value="1"/>
</dbReference>
<evidence type="ECO:0000313" key="2">
    <source>
        <dbReference type="EMBL" id="OPX44115.1"/>
    </source>
</evidence>
<reference evidence="2 3" key="1">
    <citation type="submission" date="2017-03" db="EMBL/GenBank/DDBJ databases">
        <title>Genome sequence of Clostridium hungatei DSM 14427.</title>
        <authorList>
            <person name="Poehlein A."/>
            <person name="Daniel R."/>
        </authorList>
    </citation>
    <scope>NUCLEOTIDE SEQUENCE [LARGE SCALE GENOMIC DNA]</scope>
    <source>
        <strain evidence="2 3">DSM 14427</strain>
    </source>
</reference>
<dbReference type="InterPro" id="IPR004013">
    <property type="entry name" value="PHP_dom"/>
</dbReference>
<dbReference type="InterPro" id="IPR052018">
    <property type="entry name" value="PHP_domain"/>
</dbReference>
<dbReference type="SMART" id="SM00481">
    <property type="entry name" value="POLIIIAc"/>
    <property type="match status" value="1"/>
</dbReference>
<name>A0A1V4SKV7_RUMHU</name>
<keyword evidence="3" id="KW-1185">Reference proteome</keyword>
<dbReference type="RefSeq" id="WP_080064348.1">
    <property type="nucleotide sequence ID" value="NZ_MZGX01000011.1"/>
</dbReference>
<sequence length="244" mass="27379">MKLAYDLHIHTALSPCADKDMTPNNIVNMSILKGLDVIAVTDHNSCKNVRACISCAKDRPLLVIPGMEVETAEEIHLLCLFPDAGKAEEMQEWVYSHLPHIRNNEGIFGEQLILDDDDNITGVEERLLLCPAAMTINEVYDVVQDRLEGAVIPAHIDRQSNSLLESFGVMPEDISITCVELSQKNQVCRLTGKHPSIRNMKTLFSSDAHYLGYISERENFLEADCKEVRAVLNSLKAGWKQEFK</sequence>
<dbReference type="EMBL" id="MZGX01000011">
    <property type="protein sequence ID" value="OPX44115.1"/>
    <property type="molecule type" value="Genomic_DNA"/>
</dbReference>
<dbReference type="OrthoDB" id="9791620at2"/>
<feature type="domain" description="Polymerase/histidinol phosphatase N-terminal" evidence="1">
    <location>
        <begin position="5"/>
        <end position="73"/>
    </location>
</feature>
<dbReference type="AlphaFoldDB" id="A0A1V4SKV7"/>
<dbReference type="Proteomes" id="UP000191554">
    <property type="component" value="Unassembled WGS sequence"/>
</dbReference>
<dbReference type="PANTHER" id="PTHR42924:SF3">
    <property type="entry name" value="POLYMERASE_HISTIDINOL PHOSPHATASE N-TERMINAL DOMAIN-CONTAINING PROTEIN"/>
    <property type="match status" value="1"/>
</dbReference>
<protein>
    <submittedName>
        <fullName evidence="2">PHP domain protein</fullName>
    </submittedName>
</protein>
<evidence type="ECO:0000259" key="1">
    <source>
        <dbReference type="SMART" id="SM00481"/>
    </source>
</evidence>
<comment type="caution">
    <text evidence="2">The sequence shown here is derived from an EMBL/GenBank/DDBJ whole genome shotgun (WGS) entry which is preliminary data.</text>
</comment>
<dbReference type="Gene3D" id="3.20.20.140">
    <property type="entry name" value="Metal-dependent hydrolases"/>
    <property type="match status" value="1"/>
</dbReference>
<dbReference type="GO" id="GO:0035312">
    <property type="term" value="F:5'-3' DNA exonuclease activity"/>
    <property type="evidence" value="ECO:0007669"/>
    <property type="project" value="TreeGrafter"/>
</dbReference>
<organism evidence="2 3">
    <name type="scientific">Ruminiclostridium hungatei</name>
    <name type="common">Clostridium hungatei</name>
    <dbReference type="NCBI Taxonomy" id="48256"/>
    <lineage>
        <taxon>Bacteria</taxon>
        <taxon>Bacillati</taxon>
        <taxon>Bacillota</taxon>
        <taxon>Clostridia</taxon>
        <taxon>Eubacteriales</taxon>
        <taxon>Oscillospiraceae</taxon>
        <taxon>Ruminiclostridium</taxon>
    </lineage>
</organism>
<evidence type="ECO:0000313" key="3">
    <source>
        <dbReference type="Proteomes" id="UP000191554"/>
    </source>
</evidence>
<gene>
    <name evidence="2" type="ORF">CLHUN_19140</name>
</gene>
<dbReference type="CDD" id="cd07432">
    <property type="entry name" value="PHP_HisPPase"/>
    <property type="match status" value="1"/>
</dbReference>
<dbReference type="PANTHER" id="PTHR42924">
    <property type="entry name" value="EXONUCLEASE"/>
    <property type="match status" value="1"/>
</dbReference>
<proteinExistence type="predicted"/>
<dbReference type="GO" id="GO:0004534">
    <property type="term" value="F:5'-3' RNA exonuclease activity"/>
    <property type="evidence" value="ECO:0007669"/>
    <property type="project" value="TreeGrafter"/>
</dbReference>
<accession>A0A1V4SKV7</accession>
<dbReference type="InterPro" id="IPR003141">
    <property type="entry name" value="Pol/His_phosphatase_N"/>
</dbReference>